<feature type="transmembrane region" description="Helical" evidence="2">
    <location>
        <begin position="164"/>
        <end position="187"/>
    </location>
</feature>
<keyword evidence="2" id="KW-0812">Transmembrane</keyword>
<organism evidence="3 4">
    <name type="scientific">Triparma retinervis</name>
    <dbReference type="NCBI Taxonomy" id="2557542"/>
    <lineage>
        <taxon>Eukaryota</taxon>
        <taxon>Sar</taxon>
        <taxon>Stramenopiles</taxon>
        <taxon>Ochrophyta</taxon>
        <taxon>Bolidophyceae</taxon>
        <taxon>Parmales</taxon>
        <taxon>Triparmaceae</taxon>
        <taxon>Triparma</taxon>
    </lineage>
</organism>
<protein>
    <submittedName>
        <fullName evidence="3">Uncharacterized protein</fullName>
    </submittedName>
</protein>
<evidence type="ECO:0000256" key="2">
    <source>
        <dbReference type="SAM" id="Phobius"/>
    </source>
</evidence>
<feature type="transmembrane region" description="Helical" evidence="2">
    <location>
        <begin position="119"/>
        <end position="152"/>
    </location>
</feature>
<evidence type="ECO:0000313" key="3">
    <source>
        <dbReference type="EMBL" id="GMH63216.1"/>
    </source>
</evidence>
<keyword evidence="2" id="KW-0472">Membrane</keyword>
<dbReference type="EMBL" id="BRXZ01001129">
    <property type="protein sequence ID" value="GMH63216.1"/>
    <property type="molecule type" value="Genomic_DNA"/>
</dbReference>
<proteinExistence type="predicted"/>
<sequence>MPPLPPRANRSPPPPSYLDRVQSLITGDPNEDFVEKTSERNQHFSPYSLSILRFTSCALLANYVLSQTLSTGALVTNFYNKQVHFYFTSYFSELLLPTRYSEDFANAGLGFTTLRVVSYLRAAAAAGISFGLTGLPQVVVCVLSFAGYVATIVHERSLYSEVEFLLVVSTTALGLIVSSSGALAYFGSSTPQKARAYNYKYEILIIRFILTYPLLQPLITDLLQQQSAPNFSLEFTSFLLAGLAPVLSMALPPLTDAFALIRVLFFSFGLYQSVTTSMEGFFKTPPLVSYNLLQLVGCLAFFGREWQEGVGQVLDDFVEDVKEFLPNQDGAVSKYSAETHAEGGQKKSVKKQSDN</sequence>
<feature type="transmembrane region" description="Helical" evidence="2">
    <location>
        <begin position="231"/>
        <end position="251"/>
    </location>
</feature>
<feature type="non-terminal residue" evidence="3">
    <location>
        <position position="355"/>
    </location>
</feature>
<dbReference type="AlphaFoldDB" id="A0A9W7A095"/>
<evidence type="ECO:0000256" key="1">
    <source>
        <dbReference type="SAM" id="MobiDB-lite"/>
    </source>
</evidence>
<accession>A0A9W7A095</accession>
<feature type="compositionally biased region" description="Basic and acidic residues" evidence="1">
    <location>
        <begin position="337"/>
        <end position="355"/>
    </location>
</feature>
<dbReference type="OrthoDB" id="199732at2759"/>
<keyword evidence="2" id="KW-1133">Transmembrane helix</keyword>
<feature type="transmembrane region" description="Helical" evidence="2">
    <location>
        <begin position="199"/>
        <end position="219"/>
    </location>
</feature>
<dbReference type="Proteomes" id="UP001165082">
    <property type="component" value="Unassembled WGS sequence"/>
</dbReference>
<gene>
    <name evidence="3" type="ORF">TrRE_jg11197</name>
</gene>
<comment type="caution">
    <text evidence="3">The sequence shown here is derived from an EMBL/GenBank/DDBJ whole genome shotgun (WGS) entry which is preliminary data.</text>
</comment>
<feature type="region of interest" description="Disordered" evidence="1">
    <location>
        <begin position="336"/>
        <end position="355"/>
    </location>
</feature>
<reference evidence="3" key="1">
    <citation type="submission" date="2022-07" db="EMBL/GenBank/DDBJ databases">
        <title>Genome analysis of Parmales, a sister group of diatoms, reveals the evolutionary specialization of diatoms from phago-mixotrophs to photoautotrophs.</title>
        <authorList>
            <person name="Ban H."/>
            <person name="Sato S."/>
            <person name="Yoshikawa S."/>
            <person name="Kazumasa Y."/>
            <person name="Nakamura Y."/>
            <person name="Ichinomiya M."/>
            <person name="Saitoh K."/>
            <person name="Sato N."/>
            <person name="Blanc-Mathieu R."/>
            <person name="Endo H."/>
            <person name="Kuwata A."/>
            <person name="Ogata H."/>
        </authorList>
    </citation>
    <scope>NUCLEOTIDE SEQUENCE</scope>
</reference>
<keyword evidence="4" id="KW-1185">Reference proteome</keyword>
<name>A0A9W7A095_9STRA</name>
<evidence type="ECO:0000313" key="4">
    <source>
        <dbReference type="Proteomes" id="UP001165082"/>
    </source>
</evidence>